<dbReference type="InParanoid" id="A0A4R2PC10"/>
<dbReference type="Pfam" id="PF00929">
    <property type="entry name" value="RNase_T"/>
    <property type="match status" value="1"/>
</dbReference>
<dbReference type="InterPro" id="IPR013520">
    <property type="entry name" value="Ribonucl_H"/>
</dbReference>
<dbReference type="AlphaFoldDB" id="A0A4R2PC10"/>
<dbReference type="SUPFAM" id="SSF53098">
    <property type="entry name" value="Ribonuclease H-like"/>
    <property type="match status" value="1"/>
</dbReference>
<keyword evidence="2" id="KW-0378">Hydrolase</keyword>
<evidence type="ECO:0000313" key="5">
    <source>
        <dbReference type="EMBL" id="TCP32577.1"/>
    </source>
</evidence>
<dbReference type="InterPro" id="IPR012337">
    <property type="entry name" value="RNaseH-like_sf"/>
</dbReference>
<feature type="domain" description="Exonuclease" evidence="4">
    <location>
        <begin position="35"/>
        <end position="212"/>
    </location>
</feature>
<name>A0A4R2PC10_RHOSA</name>
<gene>
    <name evidence="5" type="ORF">EV659_10969</name>
</gene>
<proteinExistence type="predicted"/>
<dbReference type="GO" id="GO:0003676">
    <property type="term" value="F:nucleic acid binding"/>
    <property type="evidence" value="ECO:0007669"/>
    <property type="project" value="InterPro"/>
</dbReference>
<protein>
    <submittedName>
        <fullName evidence="5">DNA polymerase III epsilon subunit</fullName>
    </submittedName>
</protein>
<reference evidence="5 6" key="1">
    <citation type="submission" date="2019-03" db="EMBL/GenBank/DDBJ databases">
        <title>Genomic Encyclopedia of Type Strains, Phase IV (KMG-IV): sequencing the most valuable type-strain genomes for metagenomic binning, comparative biology and taxonomic classification.</title>
        <authorList>
            <person name="Goeker M."/>
        </authorList>
    </citation>
    <scope>NUCLEOTIDE SEQUENCE [LARGE SCALE GENOMIC DNA]</scope>
    <source>
        <strain evidence="5 6">DSM 2132</strain>
    </source>
</reference>
<evidence type="ECO:0000256" key="2">
    <source>
        <dbReference type="ARBA" id="ARBA00022801"/>
    </source>
</evidence>
<evidence type="ECO:0000256" key="3">
    <source>
        <dbReference type="ARBA" id="ARBA00022839"/>
    </source>
</evidence>
<keyword evidence="1" id="KW-0540">Nuclease</keyword>
<keyword evidence="6" id="KW-1185">Reference proteome</keyword>
<evidence type="ECO:0000259" key="4">
    <source>
        <dbReference type="SMART" id="SM00479"/>
    </source>
</evidence>
<comment type="caution">
    <text evidence="5">The sequence shown here is derived from an EMBL/GenBank/DDBJ whole genome shotgun (WGS) entry which is preliminary data.</text>
</comment>
<sequence length="221" mass="23995">MGMARHKPIRVPSPAFERFLTAPRPSPRLPVRDAALLAIDLETTGLKARSDMILSIGAVEVRRGLVEVGTAFHQVVRPDDAALPAETGATIHGLGHDRLAEGVPLPVALDHLWEALAGKALIAHGAALERAFLDRACRRLYGERFKAPVVDTLTVEQRRPAQRRDGGTGQGGLRLDAVRRRYGLPRYRAHHALSDALACAELFLAQVAHAGDAPLLKRFLS</sequence>
<dbReference type="SMART" id="SM00479">
    <property type="entry name" value="EXOIII"/>
    <property type="match status" value="1"/>
</dbReference>
<evidence type="ECO:0000256" key="1">
    <source>
        <dbReference type="ARBA" id="ARBA00022722"/>
    </source>
</evidence>
<dbReference type="InterPro" id="IPR036397">
    <property type="entry name" value="RNaseH_sf"/>
</dbReference>
<dbReference type="Proteomes" id="UP000295399">
    <property type="component" value="Unassembled WGS sequence"/>
</dbReference>
<dbReference type="GO" id="GO:0005829">
    <property type="term" value="C:cytosol"/>
    <property type="evidence" value="ECO:0007669"/>
    <property type="project" value="TreeGrafter"/>
</dbReference>
<organism evidence="5 6">
    <name type="scientific">Rhodothalassium salexigens DSM 2132</name>
    <dbReference type="NCBI Taxonomy" id="1188247"/>
    <lineage>
        <taxon>Bacteria</taxon>
        <taxon>Pseudomonadati</taxon>
        <taxon>Pseudomonadota</taxon>
        <taxon>Alphaproteobacteria</taxon>
        <taxon>Rhodothalassiales</taxon>
        <taxon>Rhodothalassiaceae</taxon>
        <taxon>Rhodothalassium</taxon>
    </lineage>
</organism>
<dbReference type="GO" id="GO:0006259">
    <property type="term" value="P:DNA metabolic process"/>
    <property type="evidence" value="ECO:0007669"/>
    <property type="project" value="UniProtKB-ARBA"/>
</dbReference>
<accession>A0A4R2PC10</accession>
<dbReference type="GO" id="GO:0008408">
    <property type="term" value="F:3'-5' exonuclease activity"/>
    <property type="evidence" value="ECO:0007669"/>
    <property type="project" value="TreeGrafter"/>
</dbReference>
<dbReference type="PANTHER" id="PTHR30231">
    <property type="entry name" value="DNA POLYMERASE III SUBUNIT EPSILON"/>
    <property type="match status" value="1"/>
</dbReference>
<dbReference type="CDD" id="cd06127">
    <property type="entry name" value="DEDDh"/>
    <property type="match status" value="1"/>
</dbReference>
<dbReference type="EMBL" id="SLXO01000009">
    <property type="protein sequence ID" value="TCP32577.1"/>
    <property type="molecule type" value="Genomic_DNA"/>
</dbReference>
<dbReference type="PANTHER" id="PTHR30231:SF4">
    <property type="entry name" value="PROTEIN NEN2"/>
    <property type="match status" value="1"/>
</dbReference>
<dbReference type="Gene3D" id="3.30.420.10">
    <property type="entry name" value="Ribonuclease H-like superfamily/Ribonuclease H"/>
    <property type="match status" value="1"/>
</dbReference>
<evidence type="ECO:0000313" key="6">
    <source>
        <dbReference type="Proteomes" id="UP000295399"/>
    </source>
</evidence>
<keyword evidence="3" id="KW-0269">Exonuclease</keyword>